<evidence type="ECO:0000256" key="1">
    <source>
        <dbReference type="SAM" id="Phobius"/>
    </source>
</evidence>
<evidence type="ECO:0000313" key="2">
    <source>
        <dbReference type="EMBL" id="TDH63464.1"/>
    </source>
</evidence>
<dbReference type="OrthoDB" id="7266512at2"/>
<dbReference type="EMBL" id="SMSJ01000005">
    <property type="protein sequence ID" value="TDH63464.1"/>
    <property type="molecule type" value="Genomic_DNA"/>
</dbReference>
<comment type="caution">
    <text evidence="2">The sequence shown here is derived from an EMBL/GenBank/DDBJ whole genome shotgun (WGS) entry which is preliminary data.</text>
</comment>
<dbReference type="RefSeq" id="WP_133287761.1">
    <property type="nucleotide sequence ID" value="NZ_SMSJ01000005.1"/>
</dbReference>
<keyword evidence="1" id="KW-0812">Transmembrane</keyword>
<keyword evidence="1" id="KW-0472">Membrane</keyword>
<gene>
    <name evidence="2" type="ORF">E2C06_06440</name>
</gene>
<accession>A0A4R5QJ81</accession>
<proteinExistence type="predicted"/>
<reference evidence="2 3" key="1">
    <citation type="journal article" date="2016" name="J. Microbiol.">
        <title>Dankookia rubra gen. nov., sp. nov., an alphaproteobacterium isolated from sediment of a shallow stream.</title>
        <authorList>
            <person name="Kim W.H."/>
            <person name="Kim D.H."/>
            <person name="Kang K."/>
            <person name="Ahn T.Y."/>
        </authorList>
    </citation>
    <scope>NUCLEOTIDE SEQUENCE [LARGE SCALE GENOMIC DNA]</scope>
    <source>
        <strain evidence="2 3">JCM30602</strain>
    </source>
</reference>
<keyword evidence="3" id="KW-1185">Reference proteome</keyword>
<evidence type="ECO:0000313" key="3">
    <source>
        <dbReference type="Proteomes" id="UP000295096"/>
    </source>
</evidence>
<name>A0A4R5QJ81_9PROT</name>
<keyword evidence="1" id="KW-1133">Transmembrane helix</keyword>
<protein>
    <submittedName>
        <fullName evidence="2">Uncharacterized protein</fullName>
    </submittedName>
</protein>
<sequence length="152" mass="16989">MTTELERLRELLDADKAKLGVHIRKMNSPGTPVYQSLENVVPPAIILVGSFGATMLVHFYLGAAILAAGCVWWLGKHLPRVKDGVFDRTAAMVLASEKNFDFWWSQGVLSLYAKLPDGTERAATRRQDWRAWVRDLPAGLETLPAGHMMQEQ</sequence>
<dbReference type="AlphaFoldDB" id="A0A4R5QJ81"/>
<organism evidence="2 3">
    <name type="scientific">Dankookia rubra</name>
    <dbReference type="NCBI Taxonomy" id="1442381"/>
    <lineage>
        <taxon>Bacteria</taxon>
        <taxon>Pseudomonadati</taxon>
        <taxon>Pseudomonadota</taxon>
        <taxon>Alphaproteobacteria</taxon>
        <taxon>Acetobacterales</taxon>
        <taxon>Roseomonadaceae</taxon>
        <taxon>Dankookia</taxon>
    </lineage>
</organism>
<dbReference type="Proteomes" id="UP000295096">
    <property type="component" value="Unassembled WGS sequence"/>
</dbReference>
<feature type="transmembrane region" description="Helical" evidence="1">
    <location>
        <begin position="44"/>
        <end position="74"/>
    </location>
</feature>